<organism evidence="5 6">
    <name type="scientific">Labedaea rhizosphaerae</name>
    <dbReference type="NCBI Taxonomy" id="598644"/>
    <lineage>
        <taxon>Bacteria</taxon>
        <taxon>Bacillati</taxon>
        <taxon>Actinomycetota</taxon>
        <taxon>Actinomycetes</taxon>
        <taxon>Pseudonocardiales</taxon>
        <taxon>Pseudonocardiaceae</taxon>
        <taxon>Labedaea</taxon>
    </lineage>
</organism>
<dbReference type="NCBIfam" id="TIGR00045">
    <property type="entry name" value="glycerate kinase"/>
    <property type="match status" value="1"/>
</dbReference>
<dbReference type="Gene3D" id="3.40.50.10350">
    <property type="entry name" value="Glycerate kinase, domain 1"/>
    <property type="match status" value="1"/>
</dbReference>
<dbReference type="OrthoDB" id="9774290at2"/>
<name>A0A4R6SID5_LABRH</name>
<dbReference type="InterPro" id="IPR004381">
    <property type="entry name" value="Glycerate_kinase"/>
</dbReference>
<protein>
    <submittedName>
        <fullName evidence="5">Glycerate kinase</fullName>
    </submittedName>
</protein>
<dbReference type="InterPro" id="IPR018193">
    <property type="entry name" value="Glyc_kinase_flavodox-like_fold"/>
</dbReference>
<sequence length="376" mass="36923">MTDPAGYVLVAADKFKGSLTATEVVGAVAAGIRSVTPGADFRLLPVADGGEGTVAAAVAAGFARVDVPARGPTGRPLTASFALRGETAVVELAEASGLHRLPDGVPAPLAADTAGTGDLIAAAMRAGARRVVLGVGGSASTDGGAGMLGALGARLRDRHGAPLAPGGAALRDLGSVDLSTLDPALAGVTFELACDVDNPLLGPQGAAAVYGPQKGARPAAVRILEEGLARWASMVGPSFAALPGAGAAGGTGFAALAVLGATMRPGIALLGSLLGLDEAVPGARLVITGEGSLDEQTLRGKAPAGIAALARAASVPVVAVAGRCLLDPAQLRSAGFDAVYPLTELEPDPARCITEASALLTRVAARLAEEWLVAVA</sequence>
<dbReference type="GO" id="GO:0031388">
    <property type="term" value="P:organic acid phosphorylation"/>
    <property type="evidence" value="ECO:0007669"/>
    <property type="project" value="UniProtKB-UniRule"/>
</dbReference>
<keyword evidence="6" id="KW-1185">Reference proteome</keyword>
<dbReference type="Proteomes" id="UP000295444">
    <property type="component" value="Unassembled WGS sequence"/>
</dbReference>
<dbReference type="EMBL" id="SNXZ01000002">
    <property type="protein sequence ID" value="TDQ01595.1"/>
    <property type="molecule type" value="Genomic_DNA"/>
</dbReference>
<comment type="similarity">
    <text evidence="1 4">Belongs to the glycerate kinase type-1 family.</text>
</comment>
<dbReference type="InterPro" id="IPR018197">
    <property type="entry name" value="Glycerate_kinase_RE-like"/>
</dbReference>
<evidence type="ECO:0000256" key="1">
    <source>
        <dbReference type="ARBA" id="ARBA00006284"/>
    </source>
</evidence>
<keyword evidence="3 4" id="KW-0418">Kinase</keyword>
<accession>A0A4R6SID5</accession>
<comment type="caution">
    <text evidence="5">The sequence shown here is derived from an EMBL/GenBank/DDBJ whole genome shotgun (WGS) entry which is preliminary data.</text>
</comment>
<keyword evidence="2 4" id="KW-0808">Transferase</keyword>
<proteinExistence type="inferred from homology"/>
<dbReference type="PIRSF" id="PIRSF006078">
    <property type="entry name" value="GlxK"/>
    <property type="match status" value="1"/>
</dbReference>
<evidence type="ECO:0000256" key="2">
    <source>
        <dbReference type="ARBA" id="ARBA00022679"/>
    </source>
</evidence>
<dbReference type="InterPro" id="IPR036129">
    <property type="entry name" value="Glycerate_kinase_sf"/>
</dbReference>
<dbReference type="SUPFAM" id="SSF110738">
    <property type="entry name" value="Glycerate kinase I"/>
    <property type="match status" value="1"/>
</dbReference>
<dbReference type="AlphaFoldDB" id="A0A4R6SID5"/>
<dbReference type="Pfam" id="PF02595">
    <property type="entry name" value="Gly_kinase"/>
    <property type="match status" value="1"/>
</dbReference>
<dbReference type="PANTHER" id="PTHR21599:SF0">
    <property type="entry name" value="GLYCERATE KINASE"/>
    <property type="match status" value="1"/>
</dbReference>
<dbReference type="RefSeq" id="WP_133850154.1">
    <property type="nucleotide sequence ID" value="NZ_SNXZ01000002.1"/>
</dbReference>
<reference evidence="5 6" key="1">
    <citation type="submission" date="2019-03" db="EMBL/GenBank/DDBJ databases">
        <title>Genomic Encyclopedia of Type Strains, Phase IV (KMG-IV): sequencing the most valuable type-strain genomes for metagenomic binning, comparative biology and taxonomic classification.</title>
        <authorList>
            <person name="Goeker M."/>
        </authorList>
    </citation>
    <scope>NUCLEOTIDE SEQUENCE [LARGE SCALE GENOMIC DNA]</scope>
    <source>
        <strain evidence="5 6">DSM 45361</strain>
    </source>
</reference>
<dbReference type="GO" id="GO:0008887">
    <property type="term" value="F:glycerate kinase activity"/>
    <property type="evidence" value="ECO:0007669"/>
    <property type="project" value="UniProtKB-UniRule"/>
</dbReference>
<gene>
    <name evidence="5" type="ORF">EV186_1021464</name>
</gene>
<evidence type="ECO:0000256" key="4">
    <source>
        <dbReference type="PIRNR" id="PIRNR006078"/>
    </source>
</evidence>
<dbReference type="PANTHER" id="PTHR21599">
    <property type="entry name" value="GLYCERATE KINASE"/>
    <property type="match status" value="1"/>
</dbReference>
<evidence type="ECO:0000313" key="5">
    <source>
        <dbReference type="EMBL" id="TDQ01595.1"/>
    </source>
</evidence>
<evidence type="ECO:0000256" key="3">
    <source>
        <dbReference type="ARBA" id="ARBA00022777"/>
    </source>
</evidence>
<dbReference type="Gene3D" id="3.90.1510.10">
    <property type="entry name" value="Glycerate kinase, domain 2"/>
    <property type="match status" value="1"/>
</dbReference>
<evidence type="ECO:0000313" key="6">
    <source>
        <dbReference type="Proteomes" id="UP000295444"/>
    </source>
</evidence>